<reference evidence="3 4" key="1">
    <citation type="submission" date="2024-03" db="EMBL/GenBank/DDBJ databases">
        <authorList>
            <person name="Martinez-Hernandez J."/>
        </authorList>
    </citation>
    <scope>NUCLEOTIDE SEQUENCE [LARGE SCALE GENOMIC DNA]</scope>
</reference>
<keyword evidence="4" id="KW-1185">Reference proteome</keyword>
<dbReference type="SUPFAM" id="SSF46938">
    <property type="entry name" value="CRAL/TRIO N-terminal domain"/>
    <property type="match status" value="1"/>
</dbReference>
<gene>
    <name evidence="3" type="ORF">LLUT_LOCUS24413</name>
</gene>
<dbReference type="CDD" id="cd00170">
    <property type="entry name" value="SEC14"/>
    <property type="match status" value="1"/>
</dbReference>
<feature type="compositionally biased region" description="Polar residues" evidence="1">
    <location>
        <begin position="278"/>
        <end position="287"/>
    </location>
</feature>
<dbReference type="AlphaFoldDB" id="A0AAV1XR78"/>
<dbReference type="SMART" id="SM01100">
    <property type="entry name" value="CRAL_TRIO_N"/>
    <property type="match status" value="1"/>
</dbReference>
<name>A0AAV1XR78_LUPLU</name>
<dbReference type="SUPFAM" id="SSF52087">
    <property type="entry name" value="CRAL/TRIO domain"/>
    <property type="match status" value="1"/>
</dbReference>
<dbReference type="InterPro" id="IPR011074">
    <property type="entry name" value="CRAL/TRIO_N_dom"/>
</dbReference>
<sequence length="336" mass="38400">MDLKRKMSFKKSKEKTFSPEEQQAKIGEVKKIIGPIVDKFPALCSDASVLRYLKAGKYNTKKAAKMLKRTIKWRFEFKPEKIRWDDIAQEAATGTLYRADYLDKQGRIVLIMRPGIFQGTNSASEQIKYLVYCLENAILNLSSNQEQMVWLIDFEGWGTSSISLKFTKEIAQVLQVHYPERLGLAIFYNPPKIFESFLKMAKPFLEPSTLKKVTFAYPNKPRSCILIEELFDKDKLETYFGGKNTAGFNYEAYAQKMREDDQKMCNLIVSGCSSPSNSFNNDVNQSQHSDENDTEDEISGDGAVCSNLEEDDEIIQKHMQCCHHGSNNEVLEPKNG</sequence>
<evidence type="ECO:0000256" key="1">
    <source>
        <dbReference type="SAM" id="MobiDB-lite"/>
    </source>
</evidence>
<dbReference type="PANTHER" id="PTHR45824:SF18">
    <property type="entry name" value="OS01G0264700 PROTEIN"/>
    <property type="match status" value="1"/>
</dbReference>
<dbReference type="PROSITE" id="PS50191">
    <property type="entry name" value="CRAL_TRIO"/>
    <property type="match status" value="1"/>
</dbReference>
<dbReference type="Gene3D" id="3.40.525.10">
    <property type="entry name" value="CRAL-TRIO lipid binding domain"/>
    <property type="match status" value="1"/>
</dbReference>
<dbReference type="FunFam" id="3.40.525.10:FF:000008">
    <property type="entry name" value="Phosphatidylinositol transfer protein 3"/>
    <property type="match status" value="1"/>
</dbReference>
<comment type="caution">
    <text evidence="3">The sequence shown here is derived from an EMBL/GenBank/DDBJ whole genome shotgun (WGS) entry which is preliminary data.</text>
</comment>
<dbReference type="PANTHER" id="PTHR45824">
    <property type="entry name" value="GH16843P"/>
    <property type="match status" value="1"/>
</dbReference>
<dbReference type="Proteomes" id="UP001497480">
    <property type="component" value="Unassembled WGS sequence"/>
</dbReference>
<feature type="region of interest" description="Disordered" evidence="1">
    <location>
        <begin position="278"/>
        <end position="303"/>
    </location>
</feature>
<dbReference type="GO" id="GO:0008526">
    <property type="term" value="F:phosphatidylinositol transfer activity"/>
    <property type="evidence" value="ECO:0007669"/>
    <property type="project" value="TreeGrafter"/>
</dbReference>
<accession>A0AAV1XR78</accession>
<proteinExistence type="predicted"/>
<evidence type="ECO:0000259" key="2">
    <source>
        <dbReference type="PROSITE" id="PS50191"/>
    </source>
</evidence>
<dbReference type="InterPro" id="IPR052578">
    <property type="entry name" value="PI_Transfer_CRAL-TRIO"/>
</dbReference>
<feature type="domain" description="CRAL-TRIO" evidence="2">
    <location>
        <begin position="84"/>
        <end position="248"/>
    </location>
</feature>
<dbReference type="InterPro" id="IPR036273">
    <property type="entry name" value="CRAL/TRIO_N_dom_sf"/>
</dbReference>
<dbReference type="SMART" id="SM00516">
    <property type="entry name" value="SEC14"/>
    <property type="match status" value="1"/>
</dbReference>
<dbReference type="EMBL" id="CAXHTB010000017">
    <property type="protein sequence ID" value="CAL0323353.1"/>
    <property type="molecule type" value="Genomic_DNA"/>
</dbReference>
<dbReference type="InterPro" id="IPR001251">
    <property type="entry name" value="CRAL-TRIO_dom"/>
</dbReference>
<protein>
    <recommendedName>
        <fullName evidence="2">CRAL-TRIO domain-containing protein</fullName>
    </recommendedName>
</protein>
<evidence type="ECO:0000313" key="3">
    <source>
        <dbReference type="EMBL" id="CAL0323353.1"/>
    </source>
</evidence>
<dbReference type="Pfam" id="PF00650">
    <property type="entry name" value="CRAL_TRIO"/>
    <property type="match status" value="1"/>
</dbReference>
<organism evidence="3 4">
    <name type="scientific">Lupinus luteus</name>
    <name type="common">European yellow lupine</name>
    <dbReference type="NCBI Taxonomy" id="3873"/>
    <lineage>
        <taxon>Eukaryota</taxon>
        <taxon>Viridiplantae</taxon>
        <taxon>Streptophyta</taxon>
        <taxon>Embryophyta</taxon>
        <taxon>Tracheophyta</taxon>
        <taxon>Spermatophyta</taxon>
        <taxon>Magnoliopsida</taxon>
        <taxon>eudicotyledons</taxon>
        <taxon>Gunneridae</taxon>
        <taxon>Pentapetalae</taxon>
        <taxon>rosids</taxon>
        <taxon>fabids</taxon>
        <taxon>Fabales</taxon>
        <taxon>Fabaceae</taxon>
        <taxon>Papilionoideae</taxon>
        <taxon>50 kb inversion clade</taxon>
        <taxon>genistoids sensu lato</taxon>
        <taxon>core genistoids</taxon>
        <taxon>Genisteae</taxon>
        <taxon>Lupinus</taxon>
    </lineage>
</organism>
<evidence type="ECO:0000313" key="4">
    <source>
        <dbReference type="Proteomes" id="UP001497480"/>
    </source>
</evidence>
<dbReference type="InterPro" id="IPR036865">
    <property type="entry name" value="CRAL-TRIO_dom_sf"/>
</dbReference>